<reference evidence="1" key="1">
    <citation type="journal article" date="2020" name="Nature">
        <title>Giant virus diversity and host interactions through global metagenomics.</title>
        <authorList>
            <person name="Schulz F."/>
            <person name="Roux S."/>
            <person name="Paez-Espino D."/>
            <person name="Jungbluth S."/>
            <person name="Walsh D.A."/>
            <person name="Denef V.J."/>
            <person name="McMahon K.D."/>
            <person name="Konstantinidis K.T."/>
            <person name="Eloe-Fadrosh E.A."/>
            <person name="Kyrpides N.C."/>
            <person name="Woyke T."/>
        </authorList>
    </citation>
    <scope>NUCLEOTIDE SEQUENCE</scope>
    <source>
        <strain evidence="1">GVMAG-S-1040241-154</strain>
    </source>
</reference>
<proteinExistence type="predicted"/>
<evidence type="ECO:0000313" key="1">
    <source>
        <dbReference type="EMBL" id="QHU07251.1"/>
    </source>
</evidence>
<dbReference type="AlphaFoldDB" id="A0A6C0JQU1"/>
<name>A0A6C0JQU1_9ZZZZ</name>
<organism evidence="1">
    <name type="scientific">viral metagenome</name>
    <dbReference type="NCBI Taxonomy" id="1070528"/>
    <lineage>
        <taxon>unclassified sequences</taxon>
        <taxon>metagenomes</taxon>
        <taxon>organismal metagenomes</taxon>
    </lineage>
</organism>
<sequence>MNNQELPRLNTLNKKYAVESDKNESKILHFLKELNNKIDILTVKIDILMKHNNINNEIFLDSLIEKKLKNKDSFSRISRPPTRRDLNE</sequence>
<dbReference type="EMBL" id="MN740684">
    <property type="protein sequence ID" value="QHU07251.1"/>
    <property type="molecule type" value="Genomic_DNA"/>
</dbReference>
<accession>A0A6C0JQU1</accession>
<protein>
    <submittedName>
        <fullName evidence="1">Uncharacterized protein</fullName>
    </submittedName>
</protein>